<evidence type="ECO:0000313" key="1">
    <source>
        <dbReference type="EMBL" id="KAI3748733.1"/>
    </source>
</evidence>
<dbReference type="EMBL" id="CM042049">
    <property type="protein sequence ID" value="KAI3748733.1"/>
    <property type="molecule type" value="Genomic_DNA"/>
</dbReference>
<reference evidence="2" key="1">
    <citation type="journal article" date="2022" name="Mol. Ecol. Resour.">
        <title>The genomes of chicory, endive, great burdock and yacon provide insights into Asteraceae palaeo-polyploidization history and plant inulin production.</title>
        <authorList>
            <person name="Fan W."/>
            <person name="Wang S."/>
            <person name="Wang H."/>
            <person name="Wang A."/>
            <person name="Jiang F."/>
            <person name="Liu H."/>
            <person name="Zhao H."/>
            <person name="Xu D."/>
            <person name="Zhang Y."/>
        </authorList>
    </citation>
    <scope>NUCLEOTIDE SEQUENCE [LARGE SCALE GENOMIC DNA]</scope>
    <source>
        <strain evidence="2">cv. Niubang</strain>
    </source>
</reference>
<sequence length="214" mass="24490">MSTSTTIILHINRFHNCERCIRKVKSTLRKLGVNLLGMDPERGNIKILTAKQPEAIRAILEQKFMKQVVIMSQDINQPNPLSFFNDLRSLNIHQNPNLVASLHGVINSHEVGEALLRMFEADRLDNVEFTQLNTFRFNFTDYDNHSSGVPIENVDYEYIPPPLPPPPIPRNFEPSTPPIPISPSQGYPWPSNFRGFSSTSTFNEDWPYDCCTMM</sequence>
<gene>
    <name evidence="1" type="ORF">L6452_12018</name>
</gene>
<protein>
    <submittedName>
        <fullName evidence="1">Uncharacterized protein</fullName>
    </submittedName>
</protein>
<keyword evidence="2" id="KW-1185">Reference proteome</keyword>
<dbReference type="Proteomes" id="UP001055879">
    <property type="component" value="Linkage Group LG03"/>
</dbReference>
<organism evidence="1 2">
    <name type="scientific">Arctium lappa</name>
    <name type="common">Greater burdock</name>
    <name type="synonym">Lappa major</name>
    <dbReference type="NCBI Taxonomy" id="4217"/>
    <lineage>
        <taxon>Eukaryota</taxon>
        <taxon>Viridiplantae</taxon>
        <taxon>Streptophyta</taxon>
        <taxon>Embryophyta</taxon>
        <taxon>Tracheophyta</taxon>
        <taxon>Spermatophyta</taxon>
        <taxon>Magnoliopsida</taxon>
        <taxon>eudicotyledons</taxon>
        <taxon>Gunneridae</taxon>
        <taxon>Pentapetalae</taxon>
        <taxon>asterids</taxon>
        <taxon>campanulids</taxon>
        <taxon>Asterales</taxon>
        <taxon>Asteraceae</taxon>
        <taxon>Carduoideae</taxon>
        <taxon>Cardueae</taxon>
        <taxon>Arctiinae</taxon>
        <taxon>Arctium</taxon>
    </lineage>
</organism>
<comment type="caution">
    <text evidence="1">The sequence shown here is derived from an EMBL/GenBank/DDBJ whole genome shotgun (WGS) entry which is preliminary data.</text>
</comment>
<evidence type="ECO:0000313" key="2">
    <source>
        <dbReference type="Proteomes" id="UP001055879"/>
    </source>
</evidence>
<accession>A0ACB9DPV1</accession>
<reference evidence="1 2" key="2">
    <citation type="journal article" date="2022" name="Mol. Ecol. Resour.">
        <title>The genomes of chicory, endive, great burdock and yacon provide insights into Asteraceae paleo-polyploidization history and plant inulin production.</title>
        <authorList>
            <person name="Fan W."/>
            <person name="Wang S."/>
            <person name="Wang H."/>
            <person name="Wang A."/>
            <person name="Jiang F."/>
            <person name="Liu H."/>
            <person name="Zhao H."/>
            <person name="Xu D."/>
            <person name="Zhang Y."/>
        </authorList>
    </citation>
    <scope>NUCLEOTIDE SEQUENCE [LARGE SCALE GENOMIC DNA]</scope>
    <source>
        <strain evidence="2">cv. Niubang</strain>
    </source>
</reference>
<proteinExistence type="predicted"/>
<name>A0ACB9DPV1_ARCLA</name>